<accession>A3D7M3</accession>
<keyword evidence="2" id="KW-1185">Reference proteome</keyword>
<dbReference type="KEGG" id="sbl:Sbal_3256"/>
<dbReference type="EMBL" id="CP000563">
    <property type="protein sequence ID" value="ABN62736.1"/>
    <property type="molecule type" value="Genomic_DNA"/>
</dbReference>
<gene>
    <name evidence="1" type="ordered locus">Sbal_3256</name>
</gene>
<evidence type="ECO:0000313" key="2">
    <source>
        <dbReference type="Proteomes" id="UP000001557"/>
    </source>
</evidence>
<reference evidence="1 2" key="1">
    <citation type="submission" date="2007-02" db="EMBL/GenBank/DDBJ databases">
        <title>Complete sequence of chromosome of Shewanella baltica OS155.</title>
        <authorList>
            <consortium name="US DOE Joint Genome Institute"/>
            <person name="Copeland A."/>
            <person name="Lucas S."/>
            <person name="Lapidus A."/>
            <person name="Barry K."/>
            <person name="Detter J.C."/>
            <person name="Glavina del Rio T."/>
            <person name="Hammon N."/>
            <person name="Israni S."/>
            <person name="Dalin E."/>
            <person name="Tice H."/>
            <person name="Pitluck S."/>
            <person name="Sims D.R."/>
            <person name="Brettin T."/>
            <person name="Bruce D."/>
            <person name="Han C."/>
            <person name="Tapia R."/>
            <person name="Brainard J."/>
            <person name="Schmutz J."/>
            <person name="Larimer F."/>
            <person name="Land M."/>
            <person name="Hauser L."/>
            <person name="Kyrpides N."/>
            <person name="Mikhailova N."/>
            <person name="Brettar I."/>
            <person name="Klappenbach J."/>
            <person name="Konstantinidis K."/>
            <person name="Rodrigues J."/>
            <person name="Tiedje J."/>
            <person name="Richardson P."/>
        </authorList>
    </citation>
    <scope>NUCLEOTIDE SEQUENCE [LARGE SCALE GENOMIC DNA]</scope>
    <source>
        <strain evidence="2">OS155 / ATCC BAA-1091</strain>
    </source>
</reference>
<sequence precursor="true">MRCLHILWLALMLNACVAPLLLMSPQGQLMWALLKPLVGLDPNDVGLFEQPLIKNRMQELLGKNYDTTLSLLKTADKIQQEGPLIYLVSTYTPVPEMAEKAGLVWNSDTNQMAVMLMKGGAPLVISEQFSNQTEKLVPSWPKELADYTDPQKLQQKALEAGANQVQQQLAVPNAVKAVATGEVNAVQSAVTEHTVLPARITEVAAKVATPSMPAMPAMPAEIKSLPVVPEVKKQ</sequence>
<dbReference type="AlphaFoldDB" id="A3D7M3"/>
<protein>
    <submittedName>
        <fullName evidence="1">Uncharacterized protein</fullName>
    </submittedName>
</protein>
<proteinExistence type="predicted"/>
<dbReference type="STRING" id="325240.Sbal_3256"/>
<dbReference type="RefSeq" id="WP_011847526.1">
    <property type="nucleotide sequence ID" value="NC_009052.1"/>
</dbReference>
<dbReference type="Proteomes" id="UP000001557">
    <property type="component" value="Chromosome"/>
</dbReference>
<organism evidence="1 2">
    <name type="scientific">Shewanella baltica (strain OS155 / ATCC BAA-1091)</name>
    <dbReference type="NCBI Taxonomy" id="325240"/>
    <lineage>
        <taxon>Bacteria</taxon>
        <taxon>Pseudomonadati</taxon>
        <taxon>Pseudomonadota</taxon>
        <taxon>Gammaproteobacteria</taxon>
        <taxon>Alteromonadales</taxon>
        <taxon>Shewanellaceae</taxon>
        <taxon>Shewanella</taxon>
    </lineage>
</organism>
<evidence type="ECO:0000313" key="1">
    <source>
        <dbReference type="EMBL" id="ABN62736.1"/>
    </source>
</evidence>
<name>A3D7M3_SHEB5</name>
<dbReference type="HOGENOM" id="CLU_057273_1_0_6"/>